<gene>
    <name evidence="1" type="ORF">DERYTH_LOCUS2947</name>
</gene>
<reference evidence="1" key="1">
    <citation type="submission" date="2021-06" db="EMBL/GenBank/DDBJ databases">
        <authorList>
            <person name="Kallberg Y."/>
            <person name="Tangrot J."/>
            <person name="Rosling A."/>
        </authorList>
    </citation>
    <scope>NUCLEOTIDE SEQUENCE</scope>
    <source>
        <strain evidence="1">MA453B</strain>
    </source>
</reference>
<organism evidence="1 2">
    <name type="scientific">Dentiscutata erythropus</name>
    <dbReference type="NCBI Taxonomy" id="1348616"/>
    <lineage>
        <taxon>Eukaryota</taxon>
        <taxon>Fungi</taxon>
        <taxon>Fungi incertae sedis</taxon>
        <taxon>Mucoromycota</taxon>
        <taxon>Glomeromycotina</taxon>
        <taxon>Glomeromycetes</taxon>
        <taxon>Diversisporales</taxon>
        <taxon>Gigasporaceae</taxon>
        <taxon>Dentiscutata</taxon>
    </lineage>
</organism>
<evidence type="ECO:0000313" key="1">
    <source>
        <dbReference type="EMBL" id="CAG8501958.1"/>
    </source>
</evidence>
<comment type="caution">
    <text evidence="1">The sequence shown here is derived from an EMBL/GenBank/DDBJ whole genome shotgun (WGS) entry which is preliminary data.</text>
</comment>
<sequence>MTVRPSDYDDSKAPVTMMTVKSLMSMKPPVTIKSQKVYKNWLHIAGKCLDNLKVSSDESSHVLAECNQNICEKGG</sequence>
<name>A0A9N9F0F4_9GLOM</name>
<protein>
    <submittedName>
        <fullName evidence="1">7652_t:CDS:1</fullName>
    </submittedName>
</protein>
<proteinExistence type="predicted"/>
<dbReference type="AlphaFoldDB" id="A0A9N9F0F4"/>
<evidence type="ECO:0000313" key="2">
    <source>
        <dbReference type="Proteomes" id="UP000789405"/>
    </source>
</evidence>
<dbReference type="Proteomes" id="UP000789405">
    <property type="component" value="Unassembled WGS sequence"/>
</dbReference>
<accession>A0A9N9F0F4</accession>
<dbReference type="EMBL" id="CAJVPY010000983">
    <property type="protein sequence ID" value="CAG8501958.1"/>
    <property type="molecule type" value="Genomic_DNA"/>
</dbReference>
<keyword evidence="2" id="KW-1185">Reference proteome</keyword>